<protein>
    <submittedName>
        <fullName evidence="1">Uncharacterized protein</fullName>
    </submittedName>
</protein>
<comment type="caution">
    <text evidence="1">The sequence shown here is derived from an EMBL/GenBank/DDBJ whole genome shotgun (WGS) entry which is preliminary data.</text>
</comment>
<proteinExistence type="predicted"/>
<organism evidence="1 2">
    <name type="scientific">Amycolatopsis dendrobii</name>
    <dbReference type="NCBI Taxonomy" id="2760662"/>
    <lineage>
        <taxon>Bacteria</taxon>
        <taxon>Bacillati</taxon>
        <taxon>Actinomycetota</taxon>
        <taxon>Actinomycetes</taxon>
        <taxon>Pseudonocardiales</taxon>
        <taxon>Pseudonocardiaceae</taxon>
        <taxon>Amycolatopsis</taxon>
    </lineage>
</organism>
<gene>
    <name evidence="1" type="ORF">H4281_22205</name>
</gene>
<sequence>MGNRPVALSRPGGFAFGGWHPDAVLLRWIREVADEPLLIDPAHRDLESRENTWSLSLAPEKHGSSSAHEVVAAFEECASVLRERVRSLEYDGPVTFYVWHDQQAGQLRCSTASLPEDELPFGARVELVSLHSIAEEFLDDEVPGLVRRADLRPASDDEAEETGPAEFVVRVWTTHLDKTQ</sequence>
<dbReference type="EMBL" id="JACGZW010000007">
    <property type="protein sequence ID" value="MBB1155871.1"/>
    <property type="molecule type" value="Genomic_DNA"/>
</dbReference>
<reference evidence="1 2" key="1">
    <citation type="submission" date="2020-08" db="EMBL/GenBank/DDBJ databases">
        <title>Amycolatopsis sp. nov. DR6-1 isolated from Dendrobium heterocarpum.</title>
        <authorList>
            <person name="Tedsree N."/>
            <person name="Kuncharoen N."/>
            <person name="Likhitwitayawuid K."/>
            <person name="Tanasupawat S."/>
        </authorList>
    </citation>
    <scope>NUCLEOTIDE SEQUENCE [LARGE SCALE GENOMIC DNA]</scope>
    <source>
        <strain evidence="1 2">DR6-1</strain>
    </source>
</reference>
<accession>A0A7W3VZ24</accession>
<evidence type="ECO:0000313" key="1">
    <source>
        <dbReference type="EMBL" id="MBB1155871.1"/>
    </source>
</evidence>
<dbReference type="RefSeq" id="WP_182892856.1">
    <property type="nucleotide sequence ID" value="NZ_JACGZW010000007.1"/>
</dbReference>
<keyword evidence="2" id="KW-1185">Reference proteome</keyword>
<dbReference type="Proteomes" id="UP000526734">
    <property type="component" value="Unassembled WGS sequence"/>
</dbReference>
<dbReference type="AlphaFoldDB" id="A0A7W3VZ24"/>
<evidence type="ECO:0000313" key="2">
    <source>
        <dbReference type="Proteomes" id="UP000526734"/>
    </source>
</evidence>
<name>A0A7W3VZ24_9PSEU</name>